<evidence type="ECO:0000313" key="1">
    <source>
        <dbReference type="EMBL" id="CAB4128620.1"/>
    </source>
</evidence>
<sequence>MAGTRKWWSVKVIGGELKTVQAVDIRSAALKAFGLSPYRPNHGVWFNPETRIAQITKDSKHGTQIIGAVAVYSEEV</sequence>
<proteinExistence type="predicted"/>
<name>A0A6J7WKM2_9CAUD</name>
<protein>
    <submittedName>
        <fullName evidence="2">Uncharacterized protein</fullName>
    </submittedName>
</protein>
<evidence type="ECO:0000313" key="2">
    <source>
        <dbReference type="EMBL" id="CAB5218326.1"/>
    </source>
</evidence>
<reference evidence="2" key="1">
    <citation type="submission" date="2020-05" db="EMBL/GenBank/DDBJ databases">
        <authorList>
            <person name="Chiriac C."/>
            <person name="Salcher M."/>
            <person name="Ghai R."/>
            <person name="Kavagutti S V."/>
        </authorList>
    </citation>
    <scope>NUCLEOTIDE SEQUENCE</scope>
</reference>
<organism evidence="2">
    <name type="scientific">uncultured Caudovirales phage</name>
    <dbReference type="NCBI Taxonomy" id="2100421"/>
    <lineage>
        <taxon>Viruses</taxon>
        <taxon>Duplodnaviria</taxon>
        <taxon>Heunggongvirae</taxon>
        <taxon>Uroviricota</taxon>
        <taxon>Caudoviricetes</taxon>
        <taxon>Peduoviridae</taxon>
        <taxon>Maltschvirus</taxon>
        <taxon>Maltschvirus maltsch</taxon>
    </lineage>
</organism>
<accession>A0A6J7WKM2</accession>
<gene>
    <name evidence="1" type="ORF">UFOVP107_48</name>
    <name evidence="2" type="ORF">UFOVP214_3</name>
</gene>
<dbReference type="EMBL" id="LR796224">
    <property type="protein sequence ID" value="CAB4128620.1"/>
    <property type="molecule type" value="Genomic_DNA"/>
</dbReference>
<dbReference type="EMBL" id="LR798264">
    <property type="protein sequence ID" value="CAB5218326.1"/>
    <property type="molecule type" value="Genomic_DNA"/>
</dbReference>